<dbReference type="AlphaFoldDB" id="A0A4R6A3E6"/>
<name>A0A4R6A3E6_9RHOB</name>
<proteinExistence type="predicted"/>
<accession>A0A4R6A3E6</accession>
<dbReference type="EMBL" id="SNAA01000014">
    <property type="protein sequence ID" value="TDL78110.1"/>
    <property type="molecule type" value="Genomic_DNA"/>
</dbReference>
<protein>
    <submittedName>
        <fullName evidence="2">DNA-binding protein</fullName>
    </submittedName>
</protein>
<reference evidence="2 3" key="1">
    <citation type="submission" date="2019-03" db="EMBL/GenBank/DDBJ databases">
        <title>Primorskyibacter sp. SS33 isolated from sediments.</title>
        <authorList>
            <person name="Xunke S."/>
        </authorList>
    </citation>
    <scope>NUCLEOTIDE SEQUENCE [LARGE SCALE GENOMIC DNA]</scope>
    <source>
        <strain evidence="2 3">SS33</strain>
    </source>
</reference>
<organism evidence="2 3">
    <name type="scientific">Palleronia sediminis</name>
    <dbReference type="NCBI Taxonomy" id="2547833"/>
    <lineage>
        <taxon>Bacteria</taxon>
        <taxon>Pseudomonadati</taxon>
        <taxon>Pseudomonadota</taxon>
        <taxon>Alphaproteobacteria</taxon>
        <taxon>Rhodobacterales</taxon>
        <taxon>Roseobacteraceae</taxon>
        <taxon>Palleronia</taxon>
    </lineage>
</organism>
<feature type="domain" description="Helix-turn-helix" evidence="1">
    <location>
        <begin position="29"/>
        <end position="80"/>
    </location>
</feature>
<dbReference type="InterPro" id="IPR009061">
    <property type="entry name" value="DNA-bd_dom_put_sf"/>
</dbReference>
<dbReference type="Gene3D" id="1.10.10.10">
    <property type="entry name" value="Winged helix-like DNA-binding domain superfamily/Winged helix DNA-binding domain"/>
    <property type="match status" value="1"/>
</dbReference>
<comment type="caution">
    <text evidence="2">The sequence shown here is derived from an EMBL/GenBank/DDBJ whole genome shotgun (WGS) entry which is preliminary data.</text>
</comment>
<evidence type="ECO:0000259" key="1">
    <source>
        <dbReference type="Pfam" id="PF12728"/>
    </source>
</evidence>
<keyword evidence="3" id="KW-1185">Reference proteome</keyword>
<keyword evidence="2" id="KW-0238">DNA-binding</keyword>
<gene>
    <name evidence="2" type="ORF">E2L08_12485</name>
</gene>
<dbReference type="OrthoDB" id="194758at2"/>
<dbReference type="GO" id="GO:0003677">
    <property type="term" value="F:DNA binding"/>
    <property type="evidence" value="ECO:0007669"/>
    <property type="project" value="UniProtKB-KW"/>
</dbReference>
<dbReference type="RefSeq" id="WP_133397429.1">
    <property type="nucleotide sequence ID" value="NZ_SNAA01000014.1"/>
</dbReference>
<dbReference type="InterPro" id="IPR041657">
    <property type="entry name" value="HTH_17"/>
</dbReference>
<sequence>MDLADEVRALREDVRALTARLDGALAPAMMNTAQCAAFLGMSPDRLYEWRKERIGPPYMHLSARSILYEREAVIAWAQSHKIEH</sequence>
<dbReference type="InterPro" id="IPR036388">
    <property type="entry name" value="WH-like_DNA-bd_sf"/>
</dbReference>
<dbReference type="SUPFAM" id="SSF46955">
    <property type="entry name" value="Putative DNA-binding domain"/>
    <property type="match status" value="1"/>
</dbReference>
<dbReference type="Pfam" id="PF12728">
    <property type="entry name" value="HTH_17"/>
    <property type="match status" value="1"/>
</dbReference>
<evidence type="ECO:0000313" key="3">
    <source>
        <dbReference type="Proteomes" id="UP000295701"/>
    </source>
</evidence>
<evidence type="ECO:0000313" key="2">
    <source>
        <dbReference type="EMBL" id="TDL78110.1"/>
    </source>
</evidence>
<dbReference type="Proteomes" id="UP000295701">
    <property type="component" value="Unassembled WGS sequence"/>
</dbReference>